<dbReference type="Proteomes" id="UP000266482">
    <property type="component" value="Unassembled WGS sequence"/>
</dbReference>
<feature type="transmembrane region" description="Helical" evidence="12">
    <location>
        <begin position="176"/>
        <end position="198"/>
    </location>
</feature>
<dbReference type="SMART" id="SM00388">
    <property type="entry name" value="HisKA"/>
    <property type="match status" value="1"/>
</dbReference>
<keyword evidence="15" id="KW-1185">Reference proteome</keyword>
<evidence type="ECO:0000313" key="15">
    <source>
        <dbReference type="Proteomes" id="UP000266482"/>
    </source>
</evidence>
<evidence type="ECO:0000256" key="11">
    <source>
        <dbReference type="SAM" id="MobiDB-lite"/>
    </source>
</evidence>
<name>A0A3A1UW90_9BACL</name>
<feature type="domain" description="Histidine kinase" evidence="13">
    <location>
        <begin position="223"/>
        <end position="441"/>
    </location>
</feature>
<keyword evidence="12" id="KW-0812">Transmembrane</keyword>
<dbReference type="EC" id="2.7.13.3" evidence="3"/>
<comment type="catalytic activity">
    <reaction evidence="1">
        <text>ATP + protein L-histidine = ADP + protein N-phospho-L-histidine.</text>
        <dbReference type="EC" id="2.7.13.3"/>
    </reaction>
</comment>
<keyword evidence="5" id="KW-0808">Transferase</keyword>
<dbReference type="CDD" id="cd00082">
    <property type="entry name" value="HisKA"/>
    <property type="match status" value="1"/>
</dbReference>
<dbReference type="Gene3D" id="1.10.287.130">
    <property type="match status" value="1"/>
</dbReference>
<dbReference type="FunFam" id="3.30.565.10:FF:000006">
    <property type="entry name" value="Sensor histidine kinase WalK"/>
    <property type="match status" value="1"/>
</dbReference>
<proteinExistence type="predicted"/>
<gene>
    <name evidence="14" type="ORF">D3P08_12350</name>
</gene>
<dbReference type="InterPro" id="IPR003661">
    <property type="entry name" value="HisK_dim/P_dom"/>
</dbReference>
<dbReference type="PANTHER" id="PTHR45453">
    <property type="entry name" value="PHOSPHATE REGULON SENSOR PROTEIN PHOR"/>
    <property type="match status" value="1"/>
</dbReference>
<dbReference type="Gene3D" id="3.30.565.10">
    <property type="entry name" value="Histidine kinase-like ATPase, C-terminal domain"/>
    <property type="match status" value="1"/>
</dbReference>
<dbReference type="GO" id="GO:0016036">
    <property type="term" value="P:cellular response to phosphate starvation"/>
    <property type="evidence" value="ECO:0007669"/>
    <property type="project" value="TreeGrafter"/>
</dbReference>
<evidence type="ECO:0000256" key="8">
    <source>
        <dbReference type="ARBA" id="ARBA00022840"/>
    </source>
</evidence>
<dbReference type="EMBL" id="QXQA01000006">
    <property type="protein sequence ID" value="RIX52788.1"/>
    <property type="molecule type" value="Genomic_DNA"/>
</dbReference>
<dbReference type="GO" id="GO:0005886">
    <property type="term" value="C:plasma membrane"/>
    <property type="evidence" value="ECO:0007669"/>
    <property type="project" value="UniProtKB-SubCell"/>
</dbReference>
<keyword evidence="12" id="KW-1133">Transmembrane helix</keyword>
<dbReference type="SMART" id="SM00387">
    <property type="entry name" value="HATPase_c"/>
    <property type="match status" value="1"/>
</dbReference>
<evidence type="ECO:0000256" key="6">
    <source>
        <dbReference type="ARBA" id="ARBA00022741"/>
    </source>
</evidence>
<dbReference type="InterPro" id="IPR005467">
    <property type="entry name" value="His_kinase_dom"/>
</dbReference>
<keyword evidence="8" id="KW-0067">ATP-binding</keyword>
<evidence type="ECO:0000259" key="13">
    <source>
        <dbReference type="PROSITE" id="PS50109"/>
    </source>
</evidence>
<evidence type="ECO:0000256" key="2">
    <source>
        <dbReference type="ARBA" id="ARBA00004651"/>
    </source>
</evidence>
<dbReference type="RefSeq" id="WP_119599996.1">
    <property type="nucleotide sequence ID" value="NZ_QXQA01000006.1"/>
</dbReference>
<reference evidence="14 15" key="1">
    <citation type="submission" date="2018-09" db="EMBL/GenBank/DDBJ databases">
        <title>Paenibacillus aracenensis nov. sp. isolated from a cave in southern Spain.</title>
        <authorList>
            <person name="Jurado V."/>
            <person name="Gutierrez-Patricio S."/>
            <person name="Gonzalez-Pimentel J.L."/>
            <person name="Miller A.Z."/>
            <person name="Laiz L."/>
            <person name="Saiz-Jimenez C."/>
        </authorList>
    </citation>
    <scope>NUCLEOTIDE SEQUENCE [LARGE SCALE GENOMIC DNA]</scope>
    <source>
        <strain evidence="14 15">DSM 22867</strain>
    </source>
</reference>
<dbReference type="FunFam" id="1.10.287.130:FF:000001">
    <property type="entry name" value="Two-component sensor histidine kinase"/>
    <property type="match status" value="1"/>
</dbReference>
<dbReference type="InterPro" id="IPR050351">
    <property type="entry name" value="BphY/WalK/GraS-like"/>
</dbReference>
<evidence type="ECO:0000256" key="12">
    <source>
        <dbReference type="SAM" id="Phobius"/>
    </source>
</evidence>
<sequence>MFNKLRNRFLLLNLVIISVMMLIAFAAIYTIMHRNVQADINMELHRNAEFYGKPDGPRDQPKNRMGGDPPITVTDQEAEMTDFPGGKTDPSMDDMNPRMGRSVSFVVVVNEDWQVLSVDSRFDMDEAFYEEAANAASRKKQTGRAHLDGDNWAYLVQKTENGYRLIFLDVTDREGILTTLIYTFLLVGAVMLVVIFFISRFFANRSIAPVQEAFDKQKQFIADASHELKTPLAIIQTNADVLLANKEETIASQMKWLHYIKSETDRMSKLTSDLLYLTRMEDAAGEAAIVTAFQASDAAENVILPMEAVIFEKRISLDYEIEPNVAIRGNAEQFKQVVMILLDNAVKYTNPQGSIRIKLQKQHHEMTLSVANTGEGIEPEHLDRIFDRFYRTDPSRARAHGGYGLGLAIAKAIVEQHKGKIYAKSVRHEWTTFTVQIPLAP</sequence>
<keyword evidence="4" id="KW-0597">Phosphoprotein</keyword>
<evidence type="ECO:0000256" key="1">
    <source>
        <dbReference type="ARBA" id="ARBA00000085"/>
    </source>
</evidence>
<dbReference type="SUPFAM" id="SSF47384">
    <property type="entry name" value="Homodimeric domain of signal transducing histidine kinase"/>
    <property type="match status" value="1"/>
</dbReference>
<evidence type="ECO:0000256" key="4">
    <source>
        <dbReference type="ARBA" id="ARBA00022553"/>
    </source>
</evidence>
<protein>
    <recommendedName>
        <fullName evidence="3">histidine kinase</fullName>
        <ecNumber evidence="3">2.7.13.3</ecNumber>
    </recommendedName>
</protein>
<dbReference type="PANTHER" id="PTHR45453:SF1">
    <property type="entry name" value="PHOSPHATE REGULON SENSOR PROTEIN PHOR"/>
    <property type="match status" value="1"/>
</dbReference>
<dbReference type="InterPro" id="IPR003594">
    <property type="entry name" value="HATPase_dom"/>
</dbReference>
<dbReference type="InterPro" id="IPR036097">
    <property type="entry name" value="HisK_dim/P_sf"/>
</dbReference>
<dbReference type="PROSITE" id="PS50109">
    <property type="entry name" value="HIS_KIN"/>
    <property type="match status" value="1"/>
</dbReference>
<feature type="transmembrane region" description="Helical" evidence="12">
    <location>
        <begin position="9"/>
        <end position="32"/>
    </location>
</feature>
<keyword evidence="7 14" id="KW-0418">Kinase</keyword>
<evidence type="ECO:0000313" key="14">
    <source>
        <dbReference type="EMBL" id="RIX52788.1"/>
    </source>
</evidence>
<evidence type="ECO:0000256" key="7">
    <source>
        <dbReference type="ARBA" id="ARBA00022777"/>
    </source>
</evidence>
<evidence type="ECO:0000256" key="10">
    <source>
        <dbReference type="ARBA" id="ARBA00023136"/>
    </source>
</evidence>
<comment type="caution">
    <text evidence="14">The sequence shown here is derived from an EMBL/GenBank/DDBJ whole genome shotgun (WGS) entry which is preliminary data.</text>
</comment>
<comment type="subcellular location">
    <subcellularLocation>
        <location evidence="2">Cell membrane</location>
        <topology evidence="2">Multi-pass membrane protein</topology>
    </subcellularLocation>
</comment>
<evidence type="ECO:0000256" key="9">
    <source>
        <dbReference type="ARBA" id="ARBA00023012"/>
    </source>
</evidence>
<dbReference type="Pfam" id="PF02518">
    <property type="entry name" value="HATPase_c"/>
    <property type="match status" value="1"/>
</dbReference>
<accession>A0A3A1UW90</accession>
<evidence type="ECO:0000256" key="3">
    <source>
        <dbReference type="ARBA" id="ARBA00012438"/>
    </source>
</evidence>
<dbReference type="SUPFAM" id="SSF55874">
    <property type="entry name" value="ATPase domain of HSP90 chaperone/DNA topoisomerase II/histidine kinase"/>
    <property type="match status" value="1"/>
</dbReference>
<dbReference type="Pfam" id="PF00512">
    <property type="entry name" value="HisKA"/>
    <property type="match status" value="1"/>
</dbReference>
<feature type="region of interest" description="Disordered" evidence="11">
    <location>
        <begin position="51"/>
        <end position="74"/>
    </location>
</feature>
<keyword evidence="10 12" id="KW-0472">Membrane</keyword>
<dbReference type="GO" id="GO:0004721">
    <property type="term" value="F:phosphoprotein phosphatase activity"/>
    <property type="evidence" value="ECO:0007669"/>
    <property type="project" value="TreeGrafter"/>
</dbReference>
<dbReference type="OrthoDB" id="9813151at2"/>
<evidence type="ECO:0000256" key="5">
    <source>
        <dbReference type="ARBA" id="ARBA00022679"/>
    </source>
</evidence>
<keyword evidence="9" id="KW-0902">Two-component regulatory system</keyword>
<organism evidence="14 15">
    <name type="scientific">Paenibacillus nanensis</name>
    <dbReference type="NCBI Taxonomy" id="393251"/>
    <lineage>
        <taxon>Bacteria</taxon>
        <taxon>Bacillati</taxon>
        <taxon>Bacillota</taxon>
        <taxon>Bacilli</taxon>
        <taxon>Bacillales</taxon>
        <taxon>Paenibacillaceae</taxon>
        <taxon>Paenibacillus</taxon>
    </lineage>
</organism>
<dbReference type="GO" id="GO:0000155">
    <property type="term" value="F:phosphorelay sensor kinase activity"/>
    <property type="evidence" value="ECO:0007669"/>
    <property type="project" value="InterPro"/>
</dbReference>
<keyword evidence="6" id="KW-0547">Nucleotide-binding</keyword>
<dbReference type="PRINTS" id="PR00344">
    <property type="entry name" value="BCTRLSENSOR"/>
</dbReference>
<dbReference type="InterPro" id="IPR036890">
    <property type="entry name" value="HATPase_C_sf"/>
</dbReference>
<dbReference type="AlphaFoldDB" id="A0A3A1UW90"/>
<dbReference type="InterPro" id="IPR004358">
    <property type="entry name" value="Sig_transdc_His_kin-like_C"/>
</dbReference>
<dbReference type="GO" id="GO:0005524">
    <property type="term" value="F:ATP binding"/>
    <property type="evidence" value="ECO:0007669"/>
    <property type="project" value="UniProtKB-KW"/>
</dbReference>